<accession>A0A8S3PME3</accession>
<evidence type="ECO:0000256" key="1">
    <source>
        <dbReference type="SAM" id="MobiDB-lite"/>
    </source>
</evidence>
<evidence type="ECO:0000313" key="3">
    <source>
        <dbReference type="EMBL" id="CAG2184559.1"/>
    </source>
</evidence>
<dbReference type="EMBL" id="CAJPWZ010000008">
    <property type="protein sequence ID" value="CAG2184559.1"/>
    <property type="molecule type" value="Genomic_DNA"/>
</dbReference>
<keyword evidence="2" id="KW-1133">Transmembrane helix</keyword>
<sequence length="551" mass="62064">MKENVTDGCFVKQSKMVCTDGDGNNRCSEEECGKILLLAIESVRNQHNLTAKDKGDKILTEKANSHNCDYDKGSVTDDVETSTSWKENGRQKDKKHKRKKGKEKLFKLGAIVGISVGITGTIILFFVILMTFFICRRRSKKKKRKQHTIQMSIDQRLAIEKYESGSFSTNRGGFNVLSANIPLVADEAQGEYFVPDPSITKYEDFSNRKLPEIKKCSGADGDDDVYYEIDEDKMKSSTDMEGVYQNEIKEVTDKGSNDSDQTGYEIPLGSMKKKREQLTKQQSIDQRSDIASLENNPFSTNNKANTILFANESLNTDEAQGDYFVLDPAITKYNKDLSSLVLPETKMFSVEHGDERVYNEIDDDEIQPPRDIEGVHQKKIEEAMDKCSYNGDQNTYETPVSKKNKREQLKRPHSVDQGTEISHLENCPSSTNKGDNAIISANESLNTDEAEGEYFVLDPSVTKYNKDLSSLVLPIVKRFSVSNGDESVYTEIDEDKIESSPDKNKDHEKQIRENGDIVICHSDQTNNIIQLGFDKTSSHATSEAVDEISKK</sequence>
<feature type="region of interest" description="Disordered" evidence="1">
    <location>
        <begin position="75"/>
        <end position="98"/>
    </location>
</feature>
<gene>
    <name evidence="3" type="ORF">MEDL_218</name>
</gene>
<evidence type="ECO:0000313" key="4">
    <source>
        <dbReference type="Proteomes" id="UP000683360"/>
    </source>
</evidence>
<keyword evidence="4" id="KW-1185">Reference proteome</keyword>
<dbReference type="Proteomes" id="UP000683360">
    <property type="component" value="Unassembled WGS sequence"/>
</dbReference>
<keyword evidence="2" id="KW-0472">Membrane</keyword>
<feature type="transmembrane region" description="Helical" evidence="2">
    <location>
        <begin position="105"/>
        <end position="134"/>
    </location>
</feature>
<dbReference type="AlphaFoldDB" id="A0A8S3PME3"/>
<reference evidence="3" key="1">
    <citation type="submission" date="2021-03" db="EMBL/GenBank/DDBJ databases">
        <authorList>
            <person name="Bekaert M."/>
        </authorList>
    </citation>
    <scope>NUCLEOTIDE SEQUENCE</scope>
</reference>
<comment type="caution">
    <text evidence="3">The sequence shown here is derived from an EMBL/GenBank/DDBJ whole genome shotgun (WGS) entry which is preliminary data.</text>
</comment>
<feature type="region of interest" description="Disordered" evidence="1">
    <location>
        <begin position="389"/>
        <end position="435"/>
    </location>
</feature>
<name>A0A8S3PME3_MYTED</name>
<organism evidence="3 4">
    <name type="scientific">Mytilus edulis</name>
    <name type="common">Blue mussel</name>
    <dbReference type="NCBI Taxonomy" id="6550"/>
    <lineage>
        <taxon>Eukaryota</taxon>
        <taxon>Metazoa</taxon>
        <taxon>Spiralia</taxon>
        <taxon>Lophotrochozoa</taxon>
        <taxon>Mollusca</taxon>
        <taxon>Bivalvia</taxon>
        <taxon>Autobranchia</taxon>
        <taxon>Pteriomorphia</taxon>
        <taxon>Mytilida</taxon>
        <taxon>Mytiloidea</taxon>
        <taxon>Mytilidae</taxon>
        <taxon>Mytilinae</taxon>
        <taxon>Mytilus</taxon>
    </lineage>
</organism>
<feature type="compositionally biased region" description="Basic and acidic residues" evidence="1">
    <location>
        <begin position="497"/>
        <end position="514"/>
    </location>
</feature>
<feature type="region of interest" description="Disordered" evidence="1">
    <location>
        <begin position="492"/>
        <end position="514"/>
    </location>
</feature>
<evidence type="ECO:0000256" key="2">
    <source>
        <dbReference type="SAM" id="Phobius"/>
    </source>
</evidence>
<protein>
    <submittedName>
        <fullName evidence="3">Uncharacterized protein</fullName>
    </submittedName>
</protein>
<keyword evidence="2" id="KW-0812">Transmembrane</keyword>
<proteinExistence type="predicted"/>
<dbReference type="OrthoDB" id="6174170at2759"/>